<dbReference type="InterPro" id="IPR018253">
    <property type="entry name" value="DnaJ_domain_CS"/>
</dbReference>
<dbReference type="Gene3D" id="2.10.230.10">
    <property type="entry name" value="Heat shock protein DnaJ, cysteine-rich domain"/>
    <property type="match status" value="1"/>
</dbReference>
<feature type="region of interest" description="Disordered" evidence="6">
    <location>
        <begin position="332"/>
        <end position="373"/>
    </location>
</feature>
<organism evidence="9 10">
    <name type="scientific">Papaver atlanticum</name>
    <dbReference type="NCBI Taxonomy" id="357466"/>
    <lineage>
        <taxon>Eukaryota</taxon>
        <taxon>Viridiplantae</taxon>
        <taxon>Streptophyta</taxon>
        <taxon>Embryophyta</taxon>
        <taxon>Tracheophyta</taxon>
        <taxon>Spermatophyta</taxon>
        <taxon>Magnoliopsida</taxon>
        <taxon>Ranunculales</taxon>
        <taxon>Papaveraceae</taxon>
        <taxon>Papaveroideae</taxon>
        <taxon>Papaver</taxon>
    </lineage>
</organism>
<dbReference type="SUPFAM" id="SSF46565">
    <property type="entry name" value="Chaperone J-domain"/>
    <property type="match status" value="1"/>
</dbReference>
<accession>A0AAD4SY17</accession>
<reference evidence="9" key="1">
    <citation type="submission" date="2022-04" db="EMBL/GenBank/DDBJ databases">
        <title>A functionally conserved STORR gene fusion in Papaver species that diverged 16.8 million years ago.</title>
        <authorList>
            <person name="Catania T."/>
        </authorList>
    </citation>
    <scope>NUCLEOTIDE SEQUENCE</scope>
    <source>
        <strain evidence="9">S-188037</strain>
    </source>
</reference>
<keyword evidence="3 5" id="KW-0863">Zinc-finger</keyword>
<name>A0AAD4SY17_9MAGN</name>
<evidence type="ECO:0000256" key="1">
    <source>
        <dbReference type="ARBA" id="ARBA00022723"/>
    </source>
</evidence>
<dbReference type="InterPro" id="IPR002939">
    <property type="entry name" value="DnaJ_C"/>
</dbReference>
<dbReference type="SUPFAM" id="SSF49493">
    <property type="entry name" value="HSP40/DnaJ peptide-binding domain"/>
    <property type="match status" value="2"/>
</dbReference>
<dbReference type="Pfam" id="PF01556">
    <property type="entry name" value="DnaJ_C"/>
    <property type="match status" value="1"/>
</dbReference>
<dbReference type="GO" id="GO:0006457">
    <property type="term" value="P:protein folding"/>
    <property type="evidence" value="ECO:0007669"/>
    <property type="project" value="InterPro"/>
</dbReference>
<keyword evidence="2" id="KW-0677">Repeat</keyword>
<gene>
    <name evidence="9" type="ORF">MKW98_028106</name>
</gene>
<evidence type="ECO:0000256" key="2">
    <source>
        <dbReference type="ARBA" id="ARBA00022737"/>
    </source>
</evidence>
<dbReference type="PROSITE" id="PS50076">
    <property type="entry name" value="DNAJ_2"/>
    <property type="match status" value="1"/>
</dbReference>
<dbReference type="CDD" id="cd10719">
    <property type="entry name" value="DnaJ_zf"/>
    <property type="match status" value="1"/>
</dbReference>
<comment type="caution">
    <text evidence="9">The sequence shown here is derived from an EMBL/GenBank/DDBJ whole genome shotgun (WGS) entry which is preliminary data.</text>
</comment>
<feature type="compositionally biased region" description="Basic and acidic residues" evidence="6">
    <location>
        <begin position="332"/>
        <end position="346"/>
    </location>
</feature>
<dbReference type="EMBL" id="JAJJMB010008071">
    <property type="protein sequence ID" value="KAI3925970.1"/>
    <property type="molecule type" value="Genomic_DNA"/>
</dbReference>
<evidence type="ECO:0000259" key="8">
    <source>
        <dbReference type="PROSITE" id="PS51188"/>
    </source>
</evidence>
<evidence type="ECO:0000313" key="9">
    <source>
        <dbReference type="EMBL" id="KAI3925970.1"/>
    </source>
</evidence>
<dbReference type="PRINTS" id="PR00625">
    <property type="entry name" value="JDOMAIN"/>
</dbReference>
<feature type="zinc finger region" description="CR-type" evidence="5">
    <location>
        <begin position="124"/>
        <end position="198"/>
    </location>
</feature>
<protein>
    <submittedName>
        <fullName evidence="9">Uncharacterized protein</fullName>
    </submittedName>
</protein>
<proteinExistence type="predicted"/>
<evidence type="ECO:0000256" key="3">
    <source>
        <dbReference type="ARBA" id="ARBA00022771"/>
    </source>
</evidence>
<dbReference type="PROSITE" id="PS00636">
    <property type="entry name" value="DNAJ_1"/>
    <property type="match status" value="1"/>
</dbReference>
<dbReference type="PROSITE" id="PS51188">
    <property type="entry name" value="ZF_CR"/>
    <property type="match status" value="1"/>
</dbReference>
<evidence type="ECO:0000259" key="7">
    <source>
        <dbReference type="PROSITE" id="PS50076"/>
    </source>
</evidence>
<evidence type="ECO:0000256" key="5">
    <source>
        <dbReference type="PROSITE-ProRule" id="PRU00546"/>
    </source>
</evidence>
<feature type="domain" description="CR-type" evidence="8">
    <location>
        <begin position="124"/>
        <end position="198"/>
    </location>
</feature>
<sequence length="373" mass="41202">MFGRAPKKSNNTKYYEVLGVPNNASPDDVKKAYRKAAIKNHPDKGGDPEKFKEVAQAYEVLNDPEKRQIYDQLGEDGLAGDGGHSPFNPIRDFFGPPFEAPGGKRRGEDVMHPLKVSLEDLYSGTSKKLSLSRNVICTKCTGKGSKSGASTMCSGCQGSGRKVSMRRLGPGVCKGTGETIRDKDRCPQCKGEKVVLEKKVLEVHVEKGMQHGQKIKFRGQAKFKRTGDDLFVEHKLSVVEALCGFQFVPTHLDGRQLLIKTNPGEVIKPNSFKAVNDEGMPMYERSFMKGKLYVKFNVEFPESLTTEQCKALEGVLPPRKSPDAEIDECEETTLHDVSIEETERKPAQPQAQAREAYDDMHGGGHPGVQCAQQ</sequence>
<dbReference type="InterPro" id="IPR001623">
    <property type="entry name" value="DnaJ_domain"/>
</dbReference>
<feature type="domain" description="J" evidence="7">
    <location>
        <begin position="13"/>
        <end position="74"/>
    </location>
</feature>
<dbReference type="SUPFAM" id="SSF57938">
    <property type="entry name" value="DnaJ/Hsp40 cysteine-rich domain"/>
    <property type="match status" value="1"/>
</dbReference>
<keyword evidence="4 5" id="KW-0862">Zinc</keyword>
<dbReference type="InterPro" id="IPR001305">
    <property type="entry name" value="HSP_DnaJ_Cys-rich_dom"/>
</dbReference>
<dbReference type="CDD" id="cd10747">
    <property type="entry name" value="DnaJ_C"/>
    <property type="match status" value="1"/>
</dbReference>
<dbReference type="GO" id="GO:0008270">
    <property type="term" value="F:zinc ion binding"/>
    <property type="evidence" value="ECO:0007669"/>
    <property type="project" value="UniProtKB-KW"/>
</dbReference>
<dbReference type="SMART" id="SM00271">
    <property type="entry name" value="DnaJ"/>
    <property type="match status" value="1"/>
</dbReference>
<dbReference type="FunFam" id="2.10.230.10:FF:000001">
    <property type="entry name" value="DnaJ subfamily A member 2"/>
    <property type="match status" value="1"/>
</dbReference>
<dbReference type="Proteomes" id="UP001202328">
    <property type="component" value="Unassembled WGS sequence"/>
</dbReference>
<dbReference type="FunFam" id="2.60.260.20:FF:000003">
    <property type="entry name" value="DnaJ subfamily A member 2"/>
    <property type="match status" value="1"/>
</dbReference>
<dbReference type="GO" id="GO:0051082">
    <property type="term" value="F:unfolded protein binding"/>
    <property type="evidence" value="ECO:0007669"/>
    <property type="project" value="InterPro"/>
</dbReference>
<keyword evidence="1 5" id="KW-0479">Metal-binding</keyword>
<dbReference type="CDD" id="cd06257">
    <property type="entry name" value="DnaJ"/>
    <property type="match status" value="1"/>
</dbReference>
<keyword evidence="10" id="KW-1185">Reference proteome</keyword>
<dbReference type="GO" id="GO:0030544">
    <property type="term" value="F:Hsp70 protein binding"/>
    <property type="evidence" value="ECO:0007669"/>
    <property type="project" value="InterPro"/>
</dbReference>
<evidence type="ECO:0000256" key="4">
    <source>
        <dbReference type="ARBA" id="ARBA00022833"/>
    </source>
</evidence>
<dbReference type="InterPro" id="IPR036410">
    <property type="entry name" value="HSP_DnaJ_Cys-rich_dom_sf"/>
</dbReference>
<evidence type="ECO:0000313" key="10">
    <source>
        <dbReference type="Proteomes" id="UP001202328"/>
    </source>
</evidence>
<dbReference type="InterPro" id="IPR036869">
    <property type="entry name" value="J_dom_sf"/>
</dbReference>
<dbReference type="InterPro" id="IPR044713">
    <property type="entry name" value="DNJA1/2-like"/>
</dbReference>
<dbReference type="AlphaFoldDB" id="A0AAD4SY17"/>
<dbReference type="Gene3D" id="2.60.260.20">
    <property type="entry name" value="Urease metallochaperone UreE, N-terminal domain"/>
    <property type="match status" value="2"/>
</dbReference>
<dbReference type="PANTHER" id="PTHR43888">
    <property type="entry name" value="DNAJ-LIKE-2, ISOFORM A-RELATED"/>
    <property type="match status" value="1"/>
</dbReference>
<dbReference type="Gene3D" id="1.10.287.110">
    <property type="entry name" value="DnaJ domain"/>
    <property type="match status" value="1"/>
</dbReference>
<evidence type="ECO:0000256" key="6">
    <source>
        <dbReference type="SAM" id="MobiDB-lite"/>
    </source>
</evidence>
<dbReference type="InterPro" id="IPR008971">
    <property type="entry name" value="HSP40/DnaJ_pept-bd"/>
</dbReference>
<dbReference type="Pfam" id="PF00226">
    <property type="entry name" value="DnaJ"/>
    <property type="match status" value="1"/>
</dbReference>